<reference evidence="1 2" key="1">
    <citation type="submission" date="2017-04" db="EMBL/GenBank/DDBJ databases">
        <title>Novel microbial lineages endemic to geothermal iron-oxide mats fill important gaps in the evolutionary history of Archaea.</title>
        <authorList>
            <person name="Jay Z.J."/>
            <person name="Beam J.P."/>
            <person name="Dlakic M."/>
            <person name="Rusch D.B."/>
            <person name="Kozubal M.A."/>
            <person name="Inskeep W.P."/>
        </authorList>
    </citation>
    <scope>NUCLEOTIDE SEQUENCE [LARGE SCALE GENOMIC DNA]</scope>
    <source>
        <strain evidence="1">OSP_D</strain>
    </source>
</reference>
<accession>A0A2R6A6Y1</accession>
<proteinExistence type="predicted"/>
<evidence type="ECO:0000313" key="1">
    <source>
        <dbReference type="EMBL" id="PSN82140.1"/>
    </source>
</evidence>
<gene>
    <name evidence="1" type="ORF">B9Q03_14565</name>
</gene>
<dbReference type="EMBL" id="NEXE01000385">
    <property type="protein sequence ID" value="PSN82140.1"/>
    <property type="molecule type" value="Genomic_DNA"/>
</dbReference>
<dbReference type="Proteomes" id="UP000240322">
    <property type="component" value="Unassembled WGS sequence"/>
</dbReference>
<dbReference type="AlphaFoldDB" id="A0A2R6A6Y1"/>
<name>A0A2R6A6Y1_9ARCH</name>
<comment type="caution">
    <text evidence="1">The sequence shown here is derived from an EMBL/GenBank/DDBJ whole genome shotgun (WGS) entry which is preliminary data.</text>
</comment>
<sequence length="109" mass="12435">MPMSDSSSEKREDELTRSAKEFAESLVKLVGVTGKTLLKGIEETFPELSKSAQEILSDLDKSLTDLFRSLDKATVSEQRELLSAYKKMLLVQLNKIEERLKRLDEQTDR</sequence>
<evidence type="ECO:0000313" key="2">
    <source>
        <dbReference type="Proteomes" id="UP000240322"/>
    </source>
</evidence>
<protein>
    <submittedName>
        <fullName evidence="1">Uncharacterized protein</fullName>
    </submittedName>
</protein>
<organism evidence="1 2">
    <name type="scientific">Candidatus Marsarchaeota G2 archaeon OSP_D</name>
    <dbReference type="NCBI Taxonomy" id="1978157"/>
    <lineage>
        <taxon>Archaea</taxon>
        <taxon>Candidatus Marsarchaeota</taxon>
        <taxon>Candidatus Marsarchaeota group 2</taxon>
    </lineage>
</organism>